<evidence type="ECO:0000313" key="2">
    <source>
        <dbReference type="EMBL" id="KAF2119783.1"/>
    </source>
</evidence>
<keyword evidence="1" id="KW-0472">Membrane</keyword>
<name>A0A6A5ZLQ1_9PLEO</name>
<dbReference type="EMBL" id="ML977315">
    <property type="protein sequence ID" value="KAF2119783.1"/>
    <property type="molecule type" value="Genomic_DNA"/>
</dbReference>
<feature type="transmembrane region" description="Helical" evidence="1">
    <location>
        <begin position="20"/>
        <end position="40"/>
    </location>
</feature>
<keyword evidence="1" id="KW-1133">Transmembrane helix</keyword>
<keyword evidence="3" id="KW-1185">Reference proteome</keyword>
<keyword evidence="1" id="KW-0812">Transmembrane</keyword>
<protein>
    <submittedName>
        <fullName evidence="2">Uncharacterized protein</fullName>
    </submittedName>
</protein>
<organism evidence="2 3">
    <name type="scientific">Lophiotrema nucula</name>
    <dbReference type="NCBI Taxonomy" id="690887"/>
    <lineage>
        <taxon>Eukaryota</taxon>
        <taxon>Fungi</taxon>
        <taxon>Dikarya</taxon>
        <taxon>Ascomycota</taxon>
        <taxon>Pezizomycotina</taxon>
        <taxon>Dothideomycetes</taxon>
        <taxon>Pleosporomycetidae</taxon>
        <taxon>Pleosporales</taxon>
        <taxon>Lophiotremataceae</taxon>
        <taxon>Lophiotrema</taxon>
    </lineage>
</organism>
<gene>
    <name evidence="2" type="ORF">BDV96DRAFT_642790</name>
</gene>
<dbReference type="Proteomes" id="UP000799770">
    <property type="component" value="Unassembled WGS sequence"/>
</dbReference>
<proteinExistence type="predicted"/>
<reference evidence="2" key="1">
    <citation type="journal article" date="2020" name="Stud. Mycol.">
        <title>101 Dothideomycetes genomes: a test case for predicting lifestyles and emergence of pathogens.</title>
        <authorList>
            <person name="Haridas S."/>
            <person name="Albert R."/>
            <person name="Binder M."/>
            <person name="Bloem J."/>
            <person name="Labutti K."/>
            <person name="Salamov A."/>
            <person name="Andreopoulos B."/>
            <person name="Baker S."/>
            <person name="Barry K."/>
            <person name="Bills G."/>
            <person name="Bluhm B."/>
            <person name="Cannon C."/>
            <person name="Castanera R."/>
            <person name="Culley D."/>
            <person name="Daum C."/>
            <person name="Ezra D."/>
            <person name="Gonzalez J."/>
            <person name="Henrissat B."/>
            <person name="Kuo A."/>
            <person name="Liang C."/>
            <person name="Lipzen A."/>
            <person name="Lutzoni F."/>
            <person name="Magnuson J."/>
            <person name="Mondo S."/>
            <person name="Nolan M."/>
            <person name="Ohm R."/>
            <person name="Pangilinan J."/>
            <person name="Park H.-J."/>
            <person name="Ramirez L."/>
            <person name="Alfaro M."/>
            <person name="Sun H."/>
            <person name="Tritt A."/>
            <person name="Yoshinaga Y."/>
            <person name="Zwiers L.-H."/>
            <person name="Turgeon B."/>
            <person name="Goodwin S."/>
            <person name="Spatafora J."/>
            <person name="Crous P."/>
            <person name="Grigoriev I."/>
        </authorList>
    </citation>
    <scope>NUCLEOTIDE SEQUENCE</scope>
    <source>
        <strain evidence="2">CBS 627.86</strain>
    </source>
</reference>
<evidence type="ECO:0000256" key="1">
    <source>
        <dbReference type="SAM" id="Phobius"/>
    </source>
</evidence>
<dbReference type="AlphaFoldDB" id="A0A6A5ZLQ1"/>
<accession>A0A6A5ZLQ1</accession>
<sequence length="348" mass="39925">MSTPSLDFLAQAHTMVEIVLSLLYLVMVCVMSILFLFVATPAQHRATRRKGFLDLPPGMVERISYADWDLHVGAELRWDIYEYARLHSPPSPITLSHGCECWFLMKNSRYAEHCESCVRKSRMSDAPLVLLAQCCKQTYAECKPLYMRFTRVHLDNVSEYLSMFFRTNMEFENRKLIVALTVTGLSYRVDVLRLLQSNHLCLSFGLQFEAYEWVYEFFADSLKAIAEHRNPIWLNDLRNNIKKIHITCMHSYANNSAPWIPSLSMVHPYLEVVFKRDRAPAWLQQQLDDLTPSDSRTWVGVDGRDYKTRAGLDGLLPAVRARAPQGSQDLNPAVPGYGYLVGYRSGLG</sequence>
<evidence type="ECO:0000313" key="3">
    <source>
        <dbReference type="Proteomes" id="UP000799770"/>
    </source>
</evidence>